<accession>A0ACC2MEX0</accession>
<comment type="caution">
    <text evidence="1">The sequence shown here is derived from an EMBL/GenBank/DDBJ whole genome shotgun (WGS) entry which is preliminary data.</text>
</comment>
<proteinExistence type="predicted"/>
<evidence type="ECO:0000313" key="2">
    <source>
        <dbReference type="Proteomes" id="UP001234297"/>
    </source>
</evidence>
<sequence length="69" mass="7080">MASALHLLVDFDASDTDPAPSGSDCSSSSTSCYVPTTTRSVLKAAAMISSPLQIPSYGISTPTEANCRP</sequence>
<dbReference type="Proteomes" id="UP001234297">
    <property type="component" value="Chromosome 2"/>
</dbReference>
<dbReference type="EMBL" id="CM056810">
    <property type="protein sequence ID" value="KAJ8644244.1"/>
    <property type="molecule type" value="Genomic_DNA"/>
</dbReference>
<evidence type="ECO:0000313" key="1">
    <source>
        <dbReference type="EMBL" id="KAJ8644244.1"/>
    </source>
</evidence>
<reference evidence="1 2" key="1">
    <citation type="journal article" date="2022" name="Hortic Res">
        <title>A haplotype resolved chromosomal level avocado genome allows analysis of novel avocado genes.</title>
        <authorList>
            <person name="Nath O."/>
            <person name="Fletcher S.J."/>
            <person name="Hayward A."/>
            <person name="Shaw L.M."/>
            <person name="Masouleh A.K."/>
            <person name="Furtado A."/>
            <person name="Henry R.J."/>
            <person name="Mitter N."/>
        </authorList>
    </citation>
    <scope>NUCLEOTIDE SEQUENCE [LARGE SCALE GENOMIC DNA]</scope>
    <source>
        <strain evidence="2">cv. Hass</strain>
    </source>
</reference>
<name>A0ACC2MEX0_PERAE</name>
<gene>
    <name evidence="1" type="ORF">MRB53_005992</name>
</gene>
<keyword evidence="2" id="KW-1185">Reference proteome</keyword>
<organism evidence="1 2">
    <name type="scientific">Persea americana</name>
    <name type="common">Avocado</name>
    <dbReference type="NCBI Taxonomy" id="3435"/>
    <lineage>
        <taxon>Eukaryota</taxon>
        <taxon>Viridiplantae</taxon>
        <taxon>Streptophyta</taxon>
        <taxon>Embryophyta</taxon>
        <taxon>Tracheophyta</taxon>
        <taxon>Spermatophyta</taxon>
        <taxon>Magnoliopsida</taxon>
        <taxon>Magnoliidae</taxon>
        <taxon>Laurales</taxon>
        <taxon>Lauraceae</taxon>
        <taxon>Persea</taxon>
    </lineage>
</organism>
<protein>
    <submittedName>
        <fullName evidence="1">Uncharacterized protein</fullName>
    </submittedName>
</protein>